<feature type="region of interest" description="Disordered" evidence="1">
    <location>
        <begin position="39"/>
        <end position="66"/>
    </location>
</feature>
<feature type="compositionally biased region" description="Pro residues" evidence="1">
    <location>
        <begin position="40"/>
        <end position="66"/>
    </location>
</feature>
<comment type="caution">
    <text evidence="2">The sequence shown here is derived from an EMBL/GenBank/DDBJ whole genome shotgun (WGS) entry which is preliminary data.</text>
</comment>
<name>A0AAP0Q0X5_9MAGN</name>
<gene>
    <name evidence="2" type="ORF">Syun_004155</name>
</gene>
<evidence type="ECO:0000256" key="1">
    <source>
        <dbReference type="SAM" id="MobiDB-lite"/>
    </source>
</evidence>
<organism evidence="2 3">
    <name type="scientific">Stephania yunnanensis</name>
    <dbReference type="NCBI Taxonomy" id="152371"/>
    <lineage>
        <taxon>Eukaryota</taxon>
        <taxon>Viridiplantae</taxon>
        <taxon>Streptophyta</taxon>
        <taxon>Embryophyta</taxon>
        <taxon>Tracheophyta</taxon>
        <taxon>Spermatophyta</taxon>
        <taxon>Magnoliopsida</taxon>
        <taxon>Ranunculales</taxon>
        <taxon>Menispermaceae</taxon>
        <taxon>Menispermoideae</taxon>
        <taxon>Cissampelideae</taxon>
        <taxon>Stephania</taxon>
    </lineage>
</organism>
<keyword evidence="3" id="KW-1185">Reference proteome</keyword>
<protein>
    <submittedName>
        <fullName evidence="2">Uncharacterized protein</fullName>
    </submittedName>
</protein>
<sequence>MQICKGSEAHTALLRANKRCRWFVKLLEVYEQCHRSFFPPSTPPPSPSSSSPIPPSWLPPPIQDTQ</sequence>
<dbReference type="EMBL" id="JBBNAF010000002">
    <property type="protein sequence ID" value="KAK9163253.1"/>
    <property type="molecule type" value="Genomic_DNA"/>
</dbReference>
<reference evidence="2 3" key="1">
    <citation type="submission" date="2024-01" db="EMBL/GenBank/DDBJ databases">
        <title>Genome assemblies of Stephania.</title>
        <authorList>
            <person name="Yang L."/>
        </authorList>
    </citation>
    <scope>NUCLEOTIDE SEQUENCE [LARGE SCALE GENOMIC DNA]</scope>
    <source>
        <strain evidence="2">YNDBR</strain>
        <tissue evidence="2">Leaf</tissue>
    </source>
</reference>
<dbReference type="AlphaFoldDB" id="A0AAP0Q0X5"/>
<evidence type="ECO:0000313" key="3">
    <source>
        <dbReference type="Proteomes" id="UP001420932"/>
    </source>
</evidence>
<accession>A0AAP0Q0X5</accession>
<evidence type="ECO:0000313" key="2">
    <source>
        <dbReference type="EMBL" id="KAK9163253.1"/>
    </source>
</evidence>
<proteinExistence type="predicted"/>
<dbReference type="Proteomes" id="UP001420932">
    <property type="component" value="Unassembled WGS sequence"/>
</dbReference>